<dbReference type="Gene3D" id="1.25.40.180">
    <property type="match status" value="1"/>
</dbReference>
<dbReference type="CDD" id="cd11558">
    <property type="entry name" value="W2_eIF2B_epsilon"/>
    <property type="match status" value="1"/>
</dbReference>
<dbReference type="SUPFAM" id="SSF51161">
    <property type="entry name" value="Trimeric LpxA-like enzymes"/>
    <property type="match status" value="1"/>
</dbReference>
<dbReference type="PANTHER" id="PTHR45887:SF1">
    <property type="entry name" value="TRANSLATION INITIATION FACTOR EIF-2B SUBUNIT EPSILON"/>
    <property type="match status" value="1"/>
</dbReference>
<dbReference type="InterPro" id="IPR044123">
    <property type="entry name" value="W2_eIF2B_epsilon"/>
</dbReference>
<evidence type="ECO:0000256" key="3">
    <source>
        <dbReference type="ARBA" id="ARBA00022490"/>
    </source>
</evidence>
<evidence type="ECO:0000256" key="7">
    <source>
        <dbReference type="ARBA" id="ARBA00044345"/>
    </source>
</evidence>
<dbReference type="InterPro" id="IPR003307">
    <property type="entry name" value="W2_domain"/>
</dbReference>
<dbReference type="GO" id="GO:0005085">
    <property type="term" value="F:guanyl-nucleotide exchange factor activity"/>
    <property type="evidence" value="ECO:0007669"/>
    <property type="project" value="InterPro"/>
</dbReference>
<dbReference type="GO" id="GO:0031369">
    <property type="term" value="F:translation initiation factor binding"/>
    <property type="evidence" value="ECO:0007669"/>
    <property type="project" value="InterPro"/>
</dbReference>
<dbReference type="PROSITE" id="PS51363">
    <property type="entry name" value="W2"/>
    <property type="match status" value="1"/>
</dbReference>
<keyword evidence="5" id="KW-0648">Protein biosynthesis</keyword>
<evidence type="ECO:0000256" key="4">
    <source>
        <dbReference type="ARBA" id="ARBA00022540"/>
    </source>
</evidence>
<sequence length="704" mass="79871">MQHIVYYIYAMSSSHQKGGSRSKQNIQKEDVIQAVVIADSFNNRFAPLTCTTPRALLPLVNAPILDYTLECLGNAGVQEVILFCSSHADKIKEHVKKSKWNEASTPMTVNIIVSEDCSSLGDAMRDIDAKGIIRGDFVLLHGDLVSNAQLLPILEWHKKIQKQDKGAVMTLVYTSASPGHKLRSPEEEVVIALDGQSNRILFHQRVGGMGKVSFPLEMLLSSERVEVWHDVLDPGIAICSPAVPPLFSDNFDFQSVDDLVRDLLVNEEVLTSTMYCHRLRGEYAARVLAPRFYHAISRDIIHRWTFPLVPDGCVSQDLEPYMFLRNYIYKQKNVSVAKGCNLQEDVVIGFGTTVGEKSELARCVIGRNCKIGTNVSLTDCFIWDNVEIQNGCSVRFSIVSNNVILKEGVSLQGNCILGPNVQVEPGTSLKEMSVVSEAILQRRKNDFGDFKEQQFEKLGPKAYVYKPLEDSDLEEEGEDTEAKVKEWSRFHKLEVSSGEEEEEEDIEKDFREKDGLSNENSPIPDDTSIFFSEVLESLVRGVDEKLHYENLILEINSSRYAYNITVKEVNFLVVRSLLSIPQAKQEKQKSDKPKEKPSSQQLYTELASVFQYSMPILKNYIKNEEAQLDCLQAIEEHAVESAEFREIAMKMLHFLYDKDILAEDTLIKWYDDFEIDSEEAKHFYSKVTPFIHWLQEADEDSESD</sequence>
<protein>
    <recommendedName>
        <fullName evidence="6">Translation initiation factor eIF2B subunit epsilon</fullName>
    </recommendedName>
    <alternativeName>
        <fullName evidence="7">eIF2B GDP-GTP exchange factor subunit epsilon</fullName>
    </alternativeName>
</protein>
<evidence type="ECO:0000256" key="2">
    <source>
        <dbReference type="ARBA" id="ARBA00007878"/>
    </source>
</evidence>
<dbReference type="InterPro" id="IPR051956">
    <property type="entry name" value="eIF2B_epsilon"/>
</dbReference>
<dbReference type="Pfam" id="PF00483">
    <property type="entry name" value="NTP_transferase"/>
    <property type="match status" value="1"/>
</dbReference>
<keyword evidence="3" id="KW-0963">Cytoplasm</keyword>
<dbReference type="InterPro" id="IPR011004">
    <property type="entry name" value="Trimer_LpxA-like_sf"/>
</dbReference>
<evidence type="ECO:0000313" key="11">
    <source>
        <dbReference type="EMBL" id="KAG8222691.1"/>
    </source>
</evidence>
<dbReference type="Pfam" id="PF25084">
    <property type="entry name" value="LbH_EIF2B"/>
    <property type="match status" value="1"/>
</dbReference>
<dbReference type="GO" id="GO:0005851">
    <property type="term" value="C:eukaryotic translation initiation factor 2B complex"/>
    <property type="evidence" value="ECO:0007669"/>
    <property type="project" value="TreeGrafter"/>
</dbReference>
<evidence type="ECO:0000313" key="12">
    <source>
        <dbReference type="Proteomes" id="UP000792457"/>
    </source>
</evidence>
<organism evidence="11 12">
    <name type="scientific">Ladona fulva</name>
    <name type="common">Scarce chaser dragonfly</name>
    <name type="synonym">Libellula fulva</name>
    <dbReference type="NCBI Taxonomy" id="123851"/>
    <lineage>
        <taxon>Eukaryota</taxon>
        <taxon>Metazoa</taxon>
        <taxon>Ecdysozoa</taxon>
        <taxon>Arthropoda</taxon>
        <taxon>Hexapoda</taxon>
        <taxon>Insecta</taxon>
        <taxon>Pterygota</taxon>
        <taxon>Palaeoptera</taxon>
        <taxon>Odonata</taxon>
        <taxon>Epiprocta</taxon>
        <taxon>Anisoptera</taxon>
        <taxon>Libelluloidea</taxon>
        <taxon>Libellulidae</taxon>
        <taxon>Ladona</taxon>
    </lineage>
</organism>
<feature type="domain" description="W2" evidence="10">
    <location>
        <begin position="524"/>
        <end position="704"/>
    </location>
</feature>
<evidence type="ECO:0000256" key="8">
    <source>
        <dbReference type="ARBA" id="ARBA00046432"/>
    </source>
</evidence>
<evidence type="ECO:0000256" key="5">
    <source>
        <dbReference type="ARBA" id="ARBA00022917"/>
    </source>
</evidence>
<reference evidence="11" key="1">
    <citation type="submission" date="2013-04" db="EMBL/GenBank/DDBJ databases">
        <authorList>
            <person name="Qu J."/>
            <person name="Murali S.C."/>
            <person name="Bandaranaike D."/>
            <person name="Bellair M."/>
            <person name="Blankenburg K."/>
            <person name="Chao H."/>
            <person name="Dinh H."/>
            <person name="Doddapaneni H."/>
            <person name="Downs B."/>
            <person name="Dugan-Rocha S."/>
            <person name="Elkadiri S."/>
            <person name="Gnanaolivu R.D."/>
            <person name="Hernandez B."/>
            <person name="Javaid M."/>
            <person name="Jayaseelan J.C."/>
            <person name="Lee S."/>
            <person name="Li M."/>
            <person name="Ming W."/>
            <person name="Munidasa M."/>
            <person name="Muniz J."/>
            <person name="Nguyen L."/>
            <person name="Ongeri F."/>
            <person name="Osuji N."/>
            <person name="Pu L.-L."/>
            <person name="Puazo M."/>
            <person name="Qu C."/>
            <person name="Quiroz J."/>
            <person name="Raj R."/>
            <person name="Weissenberger G."/>
            <person name="Xin Y."/>
            <person name="Zou X."/>
            <person name="Han Y."/>
            <person name="Richards S."/>
            <person name="Worley K."/>
            <person name="Muzny D."/>
            <person name="Gibbs R."/>
        </authorList>
    </citation>
    <scope>NUCLEOTIDE SEQUENCE</scope>
    <source>
        <strain evidence="11">Sampled in the wild</strain>
    </source>
</reference>
<dbReference type="PANTHER" id="PTHR45887">
    <property type="entry name" value="TRANSLATION INITIATION FACTOR EIF-2B SUBUNIT EPSILON"/>
    <property type="match status" value="1"/>
</dbReference>
<keyword evidence="4" id="KW-0396">Initiation factor</keyword>
<dbReference type="CDD" id="cd04197">
    <property type="entry name" value="eIF-2B_epsilon_N"/>
    <property type="match status" value="1"/>
</dbReference>
<dbReference type="SUPFAM" id="SSF48371">
    <property type="entry name" value="ARM repeat"/>
    <property type="match status" value="1"/>
</dbReference>
<dbReference type="Pfam" id="PF02020">
    <property type="entry name" value="W2"/>
    <property type="match status" value="1"/>
</dbReference>
<evidence type="ECO:0000256" key="9">
    <source>
        <dbReference type="SAM" id="MobiDB-lite"/>
    </source>
</evidence>
<dbReference type="OrthoDB" id="424572at2759"/>
<dbReference type="SUPFAM" id="SSF53448">
    <property type="entry name" value="Nucleotide-diphospho-sugar transferases"/>
    <property type="match status" value="1"/>
</dbReference>
<comment type="subunit">
    <text evidence="8">Component of the translation initiation factor 2B (eIF2B) complex which is a heterodecamer of two sets of five different subunits: alpha, beta, gamma, delta and epsilon. Subunits alpha, beta and delta comprise a regulatory subcomplex and subunits epsilon and gamma comprise a catalytic subcomplex. Within the complex, the hexameric regulatory complex resides at the center, with the two heterodimeric catalytic subcomplexes bound on opposite sides.</text>
</comment>
<dbReference type="GO" id="GO:0003743">
    <property type="term" value="F:translation initiation factor activity"/>
    <property type="evidence" value="ECO:0007669"/>
    <property type="project" value="UniProtKB-KW"/>
</dbReference>
<dbReference type="InterPro" id="IPR016024">
    <property type="entry name" value="ARM-type_fold"/>
</dbReference>
<dbReference type="FunFam" id="1.25.40.180:FF:000022">
    <property type="entry name" value="Translation initiation factor eIF-2B epsilon subunit"/>
    <property type="match status" value="1"/>
</dbReference>
<dbReference type="Gene3D" id="3.90.550.10">
    <property type="entry name" value="Spore Coat Polysaccharide Biosynthesis Protein SpsA, Chain A"/>
    <property type="match status" value="1"/>
</dbReference>
<dbReference type="SMART" id="SM00515">
    <property type="entry name" value="eIF5C"/>
    <property type="match status" value="1"/>
</dbReference>
<dbReference type="AlphaFoldDB" id="A0A8K0JU39"/>
<name>A0A8K0JU39_LADFU</name>
<dbReference type="InterPro" id="IPR005835">
    <property type="entry name" value="NTP_transferase_dom"/>
</dbReference>
<evidence type="ECO:0000259" key="10">
    <source>
        <dbReference type="PROSITE" id="PS51363"/>
    </source>
</evidence>
<dbReference type="Gene3D" id="2.160.10.10">
    <property type="entry name" value="Hexapeptide repeat proteins"/>
    <property type="match status" value="1"/>
</dbReference>
<feature type="compositionally biased region" description="Acidic residues" evidence="9">
    <location>
        <begin position="497"/>
        <end position="507"/>
    </location>
</feature>
<comment type="caution">
    <text evidence="11">The sequence shown here is derived from an EMBL/GenBank/DDBJ whole genome shotgun (WGS) entry which is preliminary data.</text>
</comment>
<proteinExistence type="inferred from homology"/>
<evidence type="ECO:0000256" key="6">
    <source>
        <dbReference type="ARBA" id="ARBA00044144"/>
    </source>
</evidence>
<comment type="similarity">
    <text evidence="2">Belongs to the eIF-2B gamma/epsilon subunits family.</text>
</comment>
<gene>
    <name evidence="11" type="ORF">J437_LFUL015888</name>
</gene>
<dbReference type="Proteomes" id="UP000792457">
    <property type="component" value="Unassembled WGS sequence"/>
</dbReference>
<comment type="subcellular location">
    <subcellularLocation>
        <location evidence="1">Cytoplasm</location>
        <location evidence="1">Cytosol</location>
    </subcellularLocation>
</comment>
<accession>A0A8K0JU39</accession>
<reference evidence="11" key="2">
    <citation type="submission" date="2017-10" db="EMBL/GenBank/DDBJ databases">
        <title>Ladona fulva Genome sequencing and assembly.</title>
        <authorList>
            <person name="Murali S."/>
            <person name="Richards S."/>
            <person name="Bandaranaike D."/>
            <person name="Bellair M."/>
            <person name="Blankenburg K."/>
            <person name="Chao H."/>
            <person name="Dinh H."/>
            <person name="Doddapaneni H."/>
            <person name="Dugan-Rocha S."/>
            <person name="Elkadiri S."/>
            <person name="Gnanaolivu R."/>
            <person name="Hernandez B."/>
            <person name="Skinner E."/>
            <person name="Javaid M."/>
            <person name="Lee S."/>
            <person name="Li M."/>
            <person name="Ming W."/>
            <person name="Munidasa M."/>
            <person name="Muniz J."/>
            <person name="Nguyen L."/>
            <person name="Hughes D."/>
            <person name="Osuji N."/>
            <person name="Pu L.-L."/>
            <person name="Puazo M."/>
            <person name="Qu C."/>
            <person name="Quiroz J."/>
            <person name="Raj R."/>
            <person name="Weissenberger G."/>
            <person name="Xin Y."/>
            <person name="Zou X."/>
            <person name="Han Y."/>
            <person name="Worley K."/>
            <person name="Muzny D."/>
            <person name="Gibbs R."/>
        </authorList>
    </citation>
    <scope>NUCLEOTIDE SEQUENCE</scope>
    <source>
        <strain evidence="11">Sampled in the wild</strain>
    </source>
</reference>
<keyword evidence="12" id="KW-1185">Reference proteome</keyword>
<feature type="region of interest" description="Disordered" evidence="9">
    <location>
        <begin position="495"/>
        <end position="524"/>
    </location>
</feature>
<evidence type="ECO:0000256" key="1">
    <source>
        <dbReference type="ARBA" id="ARBA00004514"/>
    </source>
</evidence>
<dbReference type="InterPro" id="IPR035543">
    <property type="entry name" value="eIF-2B_epsilon_N"/>
</dbReference>
<dbReference type="GO" id="GO:0005829">
    <property type="term" value="C:cytosol"/>
    <property type="evidence" value="ECO:0007669"/>
    <property type="project" value="UniProtKB-SubCell"/>
</dbReference>
<dbReference type="FunFam" id="3.90.550.10:FF:000066">
    <property type="entry name" value="Translation initiation factor eIF-2B subunit epsilon"/>
    <property type="match status" value="1"/>
</dbReference>
<dbReference type="EMBL" id="KZ308141">
    <property type="protein sequence ID" value="KAG8222691.1"/>
    <property type="molecule type" value="Genomic_DNA"/>
</dbReference>
<dbReference type="InterPro" id="IPR029044">
    <property type="entry name" value="Nucleotide-diphossugar_trans"/>
</dbReference>
<dbReference type="InterPro" id="IPR056764">
    <property type="entry name" value="LbH_EIF2B3/5"/>
</dbReference>